<comment type="caution">
    <text evidence="1">The sequence shown here is derived from an EMBL/GenBank/DDBJ whole genome shotgun (WGS) entry which is preliminary data.</text>
</comment>
<evidence type="ECO:0000313" key="1">
    <source>
        <dbReference type="EMBL" id="CAG8727244.1"/>
    </source>
</evidence>
<sequence>DLQSEPISSELATSKKRKSVYSQLPVDTYYDIKEAIDKAKETRANRSLIKWIVSSATSILDMEAANIIIKMERELSKAKNLTLCID</sequence>
<proteinExistence type="predicted"/>
<feature type="non-terminal residue" evidence="1">
    <location>
        <position position="1"/>
    </location>
</feature>
<evidence type="ECO:0000313" key="2">
    <source>
        <dbReference type="Proteomes" id="UP000789860"/>
    </source>
</evidence>
<dbReference type="Proteomes" id="UP000789860">
    <property type="component" value="Unassembled WGS sequence"/>
</dbReference>
<name>A0ACA9Q3F6_9GLOM</name>
<feature type="non-terminal residue" evidence="1">
    <location>
        <position position="86"/>
    </location>
</feature>
<gene>
    <name evidence="1" type="ORF">SCALOS_LOCUS11475</name>
</gene>
<organism evidence="1 2">
    <name type="scientific">Scutellospora calospora</name>
    <dbReference type="NCBI Taxonomy" id="85575"/>
    <lineage>
        <taxon>Eukaryota</taxon>
        <taxon>Fungi</taxon>
        <taxon>Fungi incertae sedis</taxon>
        <taxon>Mucoromycota</taxon>
        <taxon>Glomeromycotina</taxon>
        <taxon>Glomeromycetes</taxon>
        <taxon>Diversisporales</taxon>
        <taxon>Gigasporaceae</taxon>
        <taxon>Scutellospora</taxon>
    </lineage>
</organism>
<reference evidence="1" key="1">
    <citation type="submission" date="2021-06" db="EMBL/GenBank/DDBJ databases">
        <authorList>
            <person name="Kallberg Y."/>
            <person name="Tangrot J."/>
            <person name="Rosling A."/>
        </authorList>
    </citation>
    <scope>NUCLEOTIDE SEQUENCE</scope>
    <source>
        <strain evidence="1">AU212A</strain>
    </source>
</reference>
<keyword evidence="2" id="KW-1185">Reference proteome</keyword>
<protein>
    <submittedName>
        <fullName evidence="1">3610_t:CDS:1</fullName>
    </submittedName>
</protein>
<dbReference type="EMBL" id="CAJVPM010050497">
    <property type="protein sequence ID" value="CAG8727244.1"/>
    <property type="molecule type" value="Genomic_DNA"/>
</dbReference>
<accession>A0ACA9Q3F6</accession>